<accession>A0A917SDX5</accession>
<keyword evidence="1" id="KW-0472">Membrane</keyword>
<evidence type="ECO:0008006" key="4">
    <source>
        <dbReference type="Google" id="ProtNLM"/>
    </source>
</evidence>
<evidence type="ECO:0000313" key="2">
    <source>
        <dbReference type="EMBL" id="GGL71787.1"/>
    </source>
</evidence>
<reference evidence="2" key="2">
    <citation type="submission" date="2020-09" db="EMBL/GenBank/DDBJ databases">
        <authorList>
            <person name="Sun Q."/>
            <person name="Zhou Y."/>
        </authorList>
    </citation>
    <scope>NUCLEOTIDE SEQUENCE</scope>
    <source>
        <strain evidence="2">CGMCC 4.7306</strain>
    </source>
</reference>
<feature type="transmembrane region" description="Helical" evidence="1">
    <location>
        <begin position="67"/>
        <end position="87"/>
    </location>
</feature>
<feature type="transmembrane region" description="Helical" evidence="1">
    <location>
        <begin position="30"/>
        <end position="47"/>
    </location>
</feature>
<dbReference type="EMBL" id="BMMZ01000008">
    <property type="protein sequence ID" value="GGL71787.1"/>
    <property type="molecule type" value="Genomic_DNA"/>
</dbReference>
<organism evidence="2 3">
    <name type="scientific">Microlunatus endophyticus</name>
    <dbReference type="NCBI Taxonomy" id="1716077"/>
    <lineage>
        <taxon>Bacteria</taxon>
        <taxon>Bacillati</taxon>
        <taxon>Actinomycetota</taxon>
        <taxon>Actinomycetes</taxon>
        <taxon>Propionibacteriales</taxon>
        <taxon>Propionibacteriaceae</taxon>
        <taxon>Microlunatus</taxon>
    </lineage>
</organism>
<gene>
    <name evidence="2" type="ORF">GCM10011575_32630</name>
</gene>
<comment type="caution">
    <text evidence="2">The sequence shown here is derived from an EMBL/GenBank/DDBJ whole genome shotgun (WGS) entry which is preliminary data.</text>
</comment>
<keyword evidence="1" id="KW-0812">Transmembrane</keyword>
<feature type="transmembrane region" description="Helical" evidence="1">
    <location>
        <begin position="126"/>
        <end position="147"/>
    </location>
</feature>
<feature type="transmembrane region" description="Helical" evidence="1">
    <location>
        <begin position="99"/>
        <end position="120"/>
    </location>
</feature>
<dbReference type="Proteomes" id="UP000613840">
    <property type="component" value="Unassembled WGS sequence"/>
</dbReference>
<name>A0A917SDX5_9ACTN</name>
<dbReference type="InterPro" id="IPR045713">
    <property type="entry name" value="DUF6069"/>
</dbReference>
<keyword evidence="3" id="KW-1185">Reference proteome</keyword>
<evidence type="ECO:0000313" key="3">
    <source>
        <dbReference type="Proteomes" id="UP000613840"/>
    </source>
</evidence>
<dbReference type="Pfam" id="PF19545">
    <property type="entry name" value="DUF6069"/>
    <property type="match status" value="1"/>
</dbReference>
<dbReference type="AlphaFoldDB" id="A0A917SDX5"/>
<keyword evidence="1" id="KW-1133">Transmembrane helix</keyword>
<proteinExistence type="predicted"/>
<evidence type="ECO:0000256" key="1">
    <source>
        <dbReference type="SAM" id="Phobius"/>
    </source>
</evidence>
<dbReference type="RefSeq" id="WP_188896431.1">
    <property type="nucleotide sequence ID" value="NZ_BMMZ01000008.1"/>
</dbReference>
<sequence length="152" mass="15675">MSNPSESVVPTAMPAIPDPRPQAQSRFRPAAAMIIGAGAAVVINAGIGQAAQAIGVSPAFPYLTPQVYLPATAVMSLLAAVGWLIIWRLVQRPARVLRILVPALLVVSFVPDLLVALTAAPGTNDALGFAALMTMHAVIAGAVSLAMSRAMR</sequence>
<reference evidence="2" key="1">
    <citation type="journal article" date="2014" name="Int. J. Syst. Evol. Microbiol.">
        <title>Complete genome sequence of Corynebacterium casei LMG S-19264T (=DSM 44701T), isolated from a smear-ripened cheese.</title>
        <authorList>
            <consortium name="US DOE Joint Genome Institute (JGI-PGF)"/>
            <person name="Walter F."/>
            <person name="Albersmeier A."/>
            <person name="Kalinowski J."/>
            <person name="Ruckert C."/>
        </authorList>
    </citation>
    <scope>NUCLEOTIDE SEQUENCE</scope>
    <source>
        <strain evidence="2">CGMCC 4.7306</strain>
    </source>
</reference>
<protein>
    <recommendedName>
        <fullName evidence="4">PEP-CTERM protein-sorting domain-containing protein</fullName>
    </recommendedName>
</protein>